<dbReference type="Proteomes" id="UP000758603">
    <property type="component" value="Unassembled WGS sequence"/>
</dbReference>
<comment type="caution">
    <text evidence="2">The sequence shown here is derived from an EMBL/GenBank/DDBJ whole genome shotgun (WGS) entry which is preliminary data.</text>
</comment>
<organism evidence="2 3">
    <name type="scientific">Truncatella angustata</name>
    <dbReference type="NCBI Taxonomy" id="152316"/>
    <lineage>
        <taxon>Eukaryota</taxon>
        <taxon>Fungi</taxon>
        <taxon>Dikarya</taxon>
        <taxon>Ascomycota</taxon>
        <taxon>Pezizomycotina</taxon>
        <taxon>Sordariomycetes</taxon>
        <taxon>Xylariomycetidae</taxon>
        <taxon>Amphisphaeriales</taxon>
        <taxon>Sporocadaceae</taxon>
        <taxon>Truncatella</taxon>
    </lineage>
</organism>
<dbReference type="RefSeq" id="XP_045959176.1">
    <property type="nucleotide sequence ID" value="XM_046102901.1"/>
</dbReference>
<reference evidence="2" key="1">
    <citation type="journal article" date="2021" name="Nat. Commun.">
        <title>Genetic determinants of endophytism in the Arabidopsis root mycobiome.</title>
        <authorList>
            <person name="Mesny F."/>
            <person name="Miyauchi S."/>
            <person name="Thiergart T."/>
            <person name="Pickel B."/>
            <person name="Atanasova L."/>
            <person name="Karlsson M."/>
            <person name="Huettel B."/>
            <person name="Barry K.W."/>
            <person name="Haridas S."/>
            <person name="Chen C."/>
            <person name="Bauer D."/>
            <person name="Andreopoulos W."/>
            <person name="Pangilinan J."/>
            <person name="LaButti K."/>
            <person name="Riley R."/>
            <person name="Lipzen A."/>
            <person name="Clum A."/>
            <person name="Drula E."/>
            <person name="Henrissat B."/>
            <person name="Kohler A."/>
            <person name="Grigoriev I.V."/>
            <person name="Martin F.M."/>
            <person name="Hacquard S."/>
        </authorList>
    </citation>
    <scope>NUCLEOTIDE SEQUENCE</scope>
    <source>
        <strain evidence="2">MPI-SDFR-AT-0073</strain>
    </source>
</reference>
<dbReference type="GeneID" id="70131793"/>
<proteinExistence type="predicted"/>
<name>A0A9P8ZZC3_9PEZI</name>
<gene>
    <name evidence="2" type="ORF">BKA67DRAFT_566587</name>
</gene>
<accession>A0A9P8ZZC3</accession>
<feature type="region of interest" description="Disordered" evidence="1">
    <location>
        <begin position="24"/>
        <end position="55"/>
    </location>
</feature>
<dbReference type="EMBL" id="JAGPXC010000004">
    <property type="protein sequence ID" value="KAH6654906.1"/>
    <property type="molecule type" value="Genomic_DNA"/>
</dbReference>
<protein>
    <submittedName>
        <fullName evidence="2">Uncharacterized protein</fullName>
    </submittedName>
</protein>
<evidence type="ECO:0000256" key="1">
    <source>
        <dbReference type="SAM" id="MobiDB-lite"/>
    </source>
</evidence>
<evidence type="ECO:0000313" key="2">
    <source>
        <dbReference type="EMBL" id="KAH6654906.1"/>
    </source>
</evidence>
<evidence type="ECO:0000313" key="3">
    <source>
        <dbReference type="Proteomes" id="UP000758603"/>
    </source>
</evidence>
<keyword evidence="3" id="KW-1185">Reference proteome</keyword>
<sequence length="55" mass="6183">MITGLPLAHDAVPEPQIPAQTILRSQHRSAPEQLPTPPRLRNSRKRVFVLDTMNS</sequence>
<dbReference type="AlphaFoldDB" id="A0A9P8ZZC3"/>